<keyword evidence="10" id="KW-1185">Reference proteome</keyword>
<dbReference type="GO" id="GO:0007155">
    <property type="term" value="P:cell adhesion"/>
    <property type="evidence" value="ECO:0007669"/>
    <property type="project" value="UniProtKB-KW"/>
</dbReference>
<dbReference type="Pfam" id="PF04923">
    <property type="entry name" value="Ninjurin"/>
    <property type="match status" value="1"/>
</dbReference>
<accession>A0AAE1Q0P7</accession>
<comment type="caution">
    <text evidence="9">The sequence shown here is derived from an EMBL/GenBank/DDBJ whole genome shotgun (WGS) entry which is preliminary data.</text>
</comment>
<organism evidence="9 10">
    <name type="scientific">Petrolisthes manimaculis</name>
    <dbReference type="NCBI Taxonomy" id="1843537"/>
    <lineage>
        <taxon>Eukaryota</taxon>
        <taxon>Metazoa</taxon>
        <taxon>Ecdysozoa</taxon>
        <taxon>Arthropoda</taxon>
        <taxon>Crustacea</taxon>
        <taxon>Multicrustacea</taxon>
        <taxon>Malacostraca</taxon>
        <taxon>Eumalacostraca</taxon>
        <taxon>Eucarida</taxon>
        <taxon>Decapoda</taxon>
        <taxon>Pleocyemata</taxon>
        <taxon>Anomura</taxon>
        <taxon>Galatheoidea</taxon>
        <taxon>Porcellanidae</taxon>
        <taxon>Petrolisthes</taxon>
    </lineage>
</organism>
<keyword evidence="3 8" id="KW-0812">Transmembrane</keyword>
<evidence type="ECO:0000256" key="5">
    <source>
        <dbReference type="ARBA" id="ARBA00022989"/>
    </source>
</evidence>
<evidence type="ECO:0008006" key="11">
    <source>
        <dbReference type="Google" id="ProtNLM"/>
    </source>
</evidence>
<evidence type="ECO:0000313" key="10">
    <source>
        <dbReference type="Proteomes" id="UP001292094"/>
    </source>
</evidence>
<comment type="subcellular location">
    <subcellularLocation>
        <location evidence="1">Membrane</location>
        <topology evidence="1">Multi-pass membrane protein</topology>
    </subcellularLocation>
</comment>
<feature type="compositionally biased region" description="Polar residues" evidence="7">
    <location>
        <begin position="28"/>
        <end position="51"/>
    </location>
</feature>
<dbReference type="EMBL" id="JAWZYT010000890">
    <property type="protein sequence ID" value="KAK4317798.1"/>
    <property type="molecule type" value="Genomic_DNA"/>
</dbReference>
<dbReference type="AlphaFoldDB" id="A0AAE1Q0P7"/>
<keyword evidence="6 8" id="KW-0472">Membrane</keyword>
<proteinExistence type="inferred from homology"/>
<evidence type="ECO:0000256" key="1">
    <source>
        <dbReference type="ARBA" id="ARBA00004141"/>
    </source>
</evidence>
<evidence type="ECO:0000256" key="3">
    <source>
        <dbReference type="ARBA" id="ARBA00022692"/>
    </source>
</evidence>
<keyword evidence="4" id="KW-0130">Cell adhesion</keyword>
<comment type="similarity">
    <text evidence="2">Belongs to the ninjurin family.</text>
</comment>
<dbReference type="InterPro" id="IPR007007">
    <property type="entry name" value="Ninjurin"/>
</dbReference>
<evidence type="ECO:0000256" key="4">
    <source>
        <dbReference type="ARBA" id="ARBA00022889"/>
    </source>
</evidence>
<evidence type="ECO:0000256" key="7">
    <source>
        <dbReference type="SAM" id="MobiDB-lite"/>
    </source>
</evidence>
<gene>
    <name evidence="9" type="ORF">Pmani_011153</name>
</gene>
<dbReference type="PANTHER" id="PTHR12316:SF17">
    <property type="entry name" value="NINJURIN C, ISOFORM D"/>
    <property type="match status" value="1"/>
</dbReference>
<feature type="region of interest" description="Disordered" evidence="7">
    <location>
        <begin position="28"/>
        <end position="109"/>
    </location>
</feature>
<name>A0AAE1Q0P7_9EUCA</name>
<feature type="transmembrane region" description="Helical" evidence="8">
    <location>
        <begin position="163"/>
        <end position="187"/>
    </location>
</feature>
<reference evidence="9" key="1">
    <citation type="submission" date="2023-11" db="EMBL/GenBank/DDBJ databases">
        <title>Genome assemblies of two species of porcelain crab, Petrolisthes cinctipes and Petrolisthes manimaculis (Anomura: Porcellanidae).</title>
        <authorList>
            <person name="Angst P."/>
        </authorList>
    </citation>
    <scope>NUCLEOTIDE SEQUENCE</scope>
    <source>
        <strain evidence="9">PB745_02</strain>
        <tissue evidence="9">Gill</tissue>
    </source>
</reference>
<dbReference type="Proteomes" id="UP001292094">
    <property type="component" value="Unassembled WGS sequence"/>
</dbReference>
<feature type="compositionally biased region" description="Pro residues" evidence="7">
    <location>
        <begin position="67"/>
        <end position="97"/>
    </location>
</feature>
<protein>
    <recommendedName>
        <fullName evidence="11">Ninjurin-1</fullName>
    </recommendedName>
</protein>
<evidence type="ECO:0000256" key="2">
    <source>
        <dbReference type="ARBA" id="ARBA00008141"/>
    </source>
</evidence>
<evidence type="ECO:0000256" key="6">
    <source>
        <dbReference type="ARBA" id="ARBA00023136"/>
    </source>
</evidence>
<dbReference type="PANTHER" id="PTHR12316">
    <property type="entry name" value="NINJURIN-RELATED"/>
    <property type="match status" value="1"/>
</dbReference>
<evidence type="ECO:0000313" key="9">
    <source>
        <dbReference type="EMBL" id="KAK4317798.1"/>
    </source>
</evidence>
<sequence length="254" mass="27702">MVTSQTPNKVWLVGVWMPRELRRRRTMEMSSVTNNLATTDAEGTNPRTGNGSRFREDDMGVDDGFGPFPPTSPEPAPPTNGEPRHSPFPPSPSPVPRRPAHGGYIPVPPGDIGAGKKPLDFNLYATKKTVAQGMMDIALLTANANQLRYVLEVGKFGLLTARYYISLTLISLSIIMQLVIGVVLIILGRYRVSEKEHAKKADVLNNWVVVFVFIITVVNVFISSFAIEPMEGVDPVLLRSVMAGSTATEGIEGI</sequence>
<keyword evidence="5 8" id="KW-1133">Transmembrane helix</keyword>
<dbReference type="GO" id="GO:0016020">
    <property type="term" value="C:membrane"/>
    <property type="evidence" value="ECO:0007669"/>
    <property type="project" value="UniProtKB-SubCell"/>
</dbReference>
<evidence type="ECO:0000256" key="8">
    <source>
        <dbReference type="SAM" id="Phobius"/>
    </source>
</evidence>
<feature type="transmembrane region" description="Helical" evidence="8">
    <location>
        <begin position="207"/>
        <end position="227"/>
    </location>
</feature>
<dbReference type="GO" id="GO:0042246">
    <property type="term" value="P:tissue regeneration"/>
    <property type="evidence" value="ECO:0007669"/>
    <property type="project" value="InterPro"/>
</dbReference>